<comment type="caution">
    <text evidence="1">The sequence shown here is derived from an EMBL/GenBank/DDBJ whole genome shotgun (WGS) entry which is preliminary data.</text>
</comment>
<dbReference type="OrthoDB" id="5986825at2"/>
<organism evidence="1 2">
    <name type="scientific">Xanthomonas theicola</name>
    <dbReference type="NCBI Taxonomy" id="56464"/>
    <lineage>
        <taxon>Bacteria</taxon>
        <taxon>Pseudomonadati</taxon>
        <taxon>Pseudomonadota</taxon>
        <taxon>Gammaproteobacteria</taxon>
        <taxon>Lysobacterales</taxon>
        <taxon>Lysobacteraceae</taxon>
        <taxon>Xanthomonas</taxon>
    </lineage>
</organism>
<dbReference type="EMBL" id="MIGX01000033">
    <property type="protein sequence ID" value="PPT91177.1"/>
    <property type="molecule type" value="Genomic_DNA"/>
</dbReference>
<dbReference type="Proteomes" id="UP000239898">
    <property type="component" value="Unassembled WGS sequence"/>
</dbReference>
<name>A0A2S6ZFW7_9XANT</name>
<reference evidence="1 2" key="1">
    <citation type="submission" date="2016-08" db="EMBL/GenBank/DDBJ databases">
        <title>Evolution of the type three secretion system and type three effector repertoires in Xanthomonas.</title>
        <authorList>
            <person name="Merda D."/>
            <person name="Briand M."/>
            <person name="Bosis E."/>
            <person name="Rousseau C."/>
            <person name="Portier P."/>
            <person name="Jacques M.-A."/>
            <person name="Fischer-Le Saux M."/>
        </authorList>
    </citation>
    <scope>NUCLEOTIDE SEQUENCE [LARGE SCALE GENOMIC DNA]</scope>
    <source>
        <strain evidence="1 2">CFBP 4691</strain>
    </source>
</reference>
<protein>
    <submittedName>
        <fullName evidence="1">Uncharacterized protein</fullName>
    </submittedName>
</protein>
<evidence type="ECO:0000313" key="2">
    <source>
        <dbReference type="Proteomes" id="UP000239898"/>
    </source>
</evidence>
<evidence type="ECO:0000313" key="1">
    <source>
        <dbReference type="EMBL" id="PPT91177.1"/>
    </source>
</evidence>
<gene>
    <name evidence="1" type="ORF">XthCFBP4691_08930</name>
</gene>
<dbReference type="AlphaFoldDB" id="A0A2S6ZFW7"/>
<keyword evidence="2" id="KW-1185">Reference proteome</keyword>
<accession>A0A2S6ZFW7</accession>
<sequence length="96" mass="10800">MPMSRAAASFTYRLAFRPVDDRMESVELARTVQRALLALSGPPHGVAIVRVQRPPREDRGGLYMEAVATGPERWYLKADDYLLSEGLRGELQPGEW</sequence>
<proteinExistence type="predicted"/>